<evidence type="ECO:0000313" key="9">
    <source>
        <dbReference type="Proteomes" id="UP000076502"/>
    </source>
</evidence>
<keyword evidence="3" id="KW-0963">Cytoplasm</keyword>
<dbReference type="GO" id="GO:0005929">
    <property type="term" value="C:cilium"/>
    <property type="evidence" value="ECO:0007669"/>
    <property type="project" value="UniProtKB-SubCell"/>
</dbReference>
<protein>
    <submittedName>
        <fullName evidence="8">Uncharacterized protein C16orf48 like protein</fullName>
    </submittedName>
</protein>
<dbReference type="EMBL" id="KQ435163">
    <property type="protein sequence ID" value="KZC14925.1"/>
    <property type="molecule type" value="Genomic_DNA"/>
</dbReference>
<feature type="compositionally biased region" description="Basic residues" evidence="6">
    <location>
        <begin position="131"/>
        <end position="140"/>
    </location>
</feature>
<dbReference type="Proteomes" id="UP000076502">
    <property type="component" value="Unassembled WGS sequence"/>
</dbReference>
<evidence type="ECO:0000313" key="8">
    <source>
        <dbReference type="EMBL" id="KZC14925.1"/>
    </source>
</evidence>
<evidence type="ECO:0000256" key="2">
    <source>
        <dbReference type="ARBA" id="ARBA00004245"/>
    </source>
</evidence>
<feature type="compositionally biased region" description="Polar residues" evidence="6">
    <location>
        <begin position="121"/>
        <end position="130"/>
    </location>
</feature>
<comment type="subcellular location">
    <subcellularLocation>
        <location evidence="1">Cell projection</location>
        <location evidence="1">Cilium</location>
    </subcellularLocation>
    <subcellularLocation>
        <location evidence="2">Cytoplasm</location>
        <location evidence="2">Cytoskeleton</location>
    </subcellularLocation>
</comment>
<dbReference type="Pfam" id="PF13864">
    <property type="entry name" value="Enkurin"/>
    <property type="match status" value="1"/>
</dbReference>
<feature type="region of interest" description="Disordered" evidence="6">
    <location>
        <begin position="269"/>
        <end position="288"/>
    </location>
</feature>
<dbReference type="InterPro" id="IPR027012">
    <property type="entry name" value="Enkurin_dom"/>
</dbReference>
<feature type="region of interest" description="Disordered" evidence="6">
    <location>
        <begin position="209"/>
        <end position="252"/>
    </location>
</feature>
<name>A0A154PSM5_DUFNO</name>
<feature type="non-terminal residue" evidence="8">
    <location>
        <position position="1"/>
    </location>
</feature>
<keyword evidence="5" id="KW-0966">Cell projection</keyword>
<evidence type="ECO:0000256" key="4">
    <source>
        <dbReference type="ARBA" id="ARBA00023212"/>
    </source>
</evidence>
<dbReference type="PANTHER" id="PTHR21490:SF2">
    <property type="entry name" value="ENKURIN DOMAIN-CONTAINING PROTEIN 1"/>
    <property type="match status" value="1"/>
</dbReference>
<dbReference type="PANTHER" id="PTHR21490">
    <property type="entry name" value="ENKURIN-RELATED"/>
    <property type="match status" value="1"/>
</dbReference>
<accession>A0A154PSM5</accession>
<feature type="compositionally biased region" description="Basic and acidic residues" evidence="6">
    <location>
        <begin position="141"/>
        <end position="151"/>
    </location>
</feature>
<dbReference type="PROSITE" id="PS51665">
    <property type="entry name" value="ENKURIN"/>
    <property type="match status" value="1"/>
</dbReference>
<feature type="compositionally biased region" description="Polar residues" evidence="6">
    <location>
        <begin position="209"/>
        <end position="224"/>
    </location>
</feature>
<feature type="compositionally biased region" description="Polar residues" evidence="6">
    <location>
        <begin position="163"/>
        <end position="172"/>
    </location>
</feature>
<dbReference type="AlphaFoldDB" id="A0A154PSM5"/>
<dbReference type="STRING" id="178035.A0A154PSM5"/>
<feature type="compositionally biased region" description="Low complexity" evidence="6">
    <location>
        <begin position="272"/>
        <end position="281"/>
    </location>
</feature>
<dbReference type="InterPro" id="IPR052102">
    <property type="entry name" value="Enkurin_domain-protein"/>
</dbReference>
<evidence type="ECO:0000259" key="7">
    <source>
        <dbReference type="PROSITE" id="PS51665"/>
    </source>
</evidence>
<evidence type="ECO:0000256" key="3">
    <source>
        <dbReference type="ARBA" id="ARBA00022490"/>
    </source>
</evidence>
<evidence type="ECO:0000256" key="1">
    <source>
        <dbReference type="ARBA" id="ARBA00004138"/>
    </source>
</evidence>
<organism evidence="8 9">
    <name type="scientific">Dufourea novaeangliae</name>
    <name type="common">Sweat bee</name>
    <dbReference type="NCBI Taxonomy" id="178035"/>
    <lineage>
        <taxon>Eukaryota</taxon>
        <taxon>Metazoa</taxon>
        <taxon>Ecdysozoa</taxon>
        <taxon>Arthropoda</taxon>
        <taxon>Hexapoda</taxon>
        <taxon>Insecta</taxon>
        <taxon>Pterygota</taxon>
        <taxon>Neoptera</taxon>
        <taxon>Endopterygota</taxon>
        <taxon>Hymenoptera</taxon>
        <taxon>Apocrita</taxon>
        <taxon>Aculeata</taxon>
        <taxon>Apoidea</taxon>
        <taxon>Anthophila</taxon>
        <taxon>Halictidae</taxon>
        <taxon>Rophitinae</taxon>
        <taxon>Dufourea</taxon>
    </lineage>
</organism>
<feature type="domain" description="Enkurin" evidence="7">
    <location>
        <begin position="299"/>
        <end position="391"/>
    </location>
</feature>
<evidence type="ECO:0000256" key="6">
    <source>
        <dbReference type="SAM" id="MobiDB-lite"/>
    </source>
</evidence>
<feature type="region of interest" description="Disordered" evidence="6">
    <location>
        <begin position="104"/>
        <end position="172"/>
    </location>
</feature>
<proteinExistence type="predicted"/>
<keyword evidence="9" id="KW-1185">Reference proteome</keyword>
<gene>
    <name evidence="8" type="ORF">WN55_07880</name>
</gene>
<reference evidence="8 9" key="1">
    <citation type="submission" date="2015-07" db="EMBL/GenBank/DDBJ databases">
        <title>The genome of Dufourea novaeangliae.</title>
        <authorList>
            <person name="Pan H."/>
            <person name="Kapheim K."/>
        </authorList>
    </citation>
    <scope>NUCLEOTIDE SEQUENCE [LARGE SCALE GENOMIC DNA]</scope>
    <source>
        <strain evidence="8">0120121106</strain>
        <tissue evidence="8">Whole body</tissue>
    </source>
</reference>
<keyword evidence="4" id="KW-0206">Cytoskeleton</keyword>
<feature type="compositionally biased region" description="Basic and acidic residues" evidence="6">
    <location>
        <begin position="303"/>
        <end position="315"/>
    </location>
</feature>
<dbReference type="GO" id="GO:0005881">
    <property type="term" value="C:cytoplasmic microtubule"/>
    <property type="evidence" value="ECO:0007669"/>
    <property type="project" value="TreeGrafter"/>
</dbReference>
<evidence type="ECO:0000256" key="5">
    <source>
        <dbReference type="ARBA" id="ARBA00023273"/>
    </source>
</evidence>
<sequence>VNMTTLKGVFPDLKPARRKNFIHENVKNLRHLEKSLHANKGVGDAQNVQLHERKKISNPYQNVLPKLNSNLGPKKYVGIDVNLNARDKLSKNCVENQQKLCGKSSMPVMNKNNSRTKKTLHSANSNNSSMKQKRKNSKNLHKSDDRLHENVSSDSALLRESPENASNEINTKTQIKYKNQSIQTLDTNQMDNLYSEGIIRYPSKNCLNTNESRSKNDTIQQNDNVLRDTTSSSNQDQSEENSEFLTLKGELDDTKLNTESTPMINKTAARLNNNNNSNNYNKITPSTNYRKGVVPKYIKERKEAQKKEQKAKEEALDPNCPNGHVPLPENERKETLYILKKNYQDYVNELNMMPIKSDTLRAQQRKAEIEKQLNKLEEGIKVFSKPKVYVKMNA</sequence>
<feature type="region of interest" description="Disordered" evidence="6">
    <location>
        <begin position="303"/>
        <end position="328"/>
    </location>
</feature>
<dbReference type="OrthoDB" id="10264920at2759"/>